<feature type="transmembrane region" description="Helical" evidence="1">
    <location>
        <begin position="148"/>
        <end position="168"/>
    </location>
</feature>
<keyword evidence="1" id="KW-1133">Transmembrane helix</keyword>
<accession>A0A942TEW2</accession>
<evidence type="ECO:0000313" key="2">
    <source>
        <dbReference type="EMBL" id="MBS4196721.1"/>
    </source>
</evidence>
<dbReference type="AlphaFoldDB" id="A0A942TEW2"/>
<gene>
    <name evidence="2" type="ORF">KHA97_16850</name>
</gene>
<sequence>MKNKSKQIIITLIAAIIGGVLFSILHIPVPWLLGPMITVLIGTNVMKLHFAWPRSIRNTGMIIVGYTIGLSMTPSALHEMVLQLPYMFMMTVFLLLFCAGIAFVVSKLSDSDYRTLLLASIPGGLSQIIMLAEETKGINLAIVTITQVTRLIIIIIVMPLLVLIPMFADSGHAATNSVIPALSTASWNHLFPNIFLFAVICILFALLGAKIRFPTAYLIGPAIGTAILQAYVLNGPQLPPTVINAAQLMLGTYVGLMLKPNQISNKIKTFSLAIGSGFMLVFGAIGLSMLLTKLQSISNATALLSLAPGGMDQMGIIAHAINADLSFVSGYQLFRTFFIFFAIPPLIRLIFNLADKRSIRRKSELQ</sequence>
<feature type="transmembrane region" description="Helical" evidence="1">
    <location>
        <begin position="84"/>
        <end position="105"/>
    </location>
</feature>
<feature type="transmembrane region" description="Helical" evidence="1">
    <location>
        <begin position="31"/>
        <end position="52"/>
    </location>
</feature>
<keyword evidence="1" id="KW-0472">Membrane</keyword>
<protein>
    <submittedName>
        <fullName evidence="2">AbrB family transcriptional regulator</fullName>
    </submittedName>
</protein>
<comment type="caution">
    <text evidence="2">The sequence shown here is derived from an EMBL/GenBank/DDBJ whole genome shotgun (WGS) entry which is preliminary data.</text>
</comment>
<keyword evidence="1" id="KW-0812">Transmembrane</keyword>
<evidence type="ECO:0000313" key="3">
    <source>
        <dbReference type="Proteomes" id="UP000681414"/>
    </source>
</evidence>
<dbReference type="InterPro" id="IPR017516">
    <property type="entry name" value="AbrB_dup"/>
</dbReference>
<reference evidence="2 3" key="1">
    <citation type="submission" date="2021-05" db="EMBL/GenBank/DDBJ databases">
        <title>Novel Bacillus species.</title>
        <authorList>
            <person name="Liu G."/>
        </authorList>
    </citation>
    <scope>NUCLEOTIDE SEQUENCE [LARGE SCALE GENOMIC DNA]</scope>
    <source>
        <strain evidence="3">FJAT-49780</strain>
    </source>
</reference>
<dbReference type="PIRSF" id="PIRSF038991">
    <property type="entry name" value="Protein_AbrB"/>
    <property type="match status" value="1"/>
</dbReference>
<dbReference type="GO" id="GO:0010468">
    <property type="term" value="P:regulation of gene expression"/>
    <property type="evidence" value="ECO:0007669"/>
    <property type="project" value="InterPro"/>
</dbReference>
<dbReference type="GO" id="GO:0016020">
    <property type="term" value="C:membrane"/>
    <property type="evidence" value="ECO:0007669"/>
    <property type="project" value="InterPro"/>
</dbReference>
<keyword evidence="3" id="KW-1185">Reference proteome</keyword>
<feature type="transmembrane region" description="Helical" evidence="1">
    <location>
        <begin position="270"/>
        <end position="291"/>
    </location>
</feature>
<dbReference type="InterPro" id="IPR007820">
    <property type="entry name" value="AbrB_fam"/>
</dbReference>
<dbReference type="Proteomes" id="UP000681414">
    <property type="component" value="Unassembled WGS sequence"/>
</dbReference>
<name>A0A942TEW2_9BACI</name>
<dbReference type="Pfam" id="PF05145">
    <property type="entry name" value="AbrB"/>
    <property type="match status" value="1"/>
</dbReference>
<dbReference type="RefSeq" id="WP_213125944.1">
    <property type="nucleotide sequence ID" value="NZ_JAGYPG010000003.1"/>
</dbReference>
<dbReference type="NCBIfam" id="TIGR03082">
    <property type="entry name" value="Gneg_AbrB_dup"/>
    <property type="match status" value="2"/>
</dbReference>
<feature type="transmembrane region" description="Helical" evidence="1">
    <location>
        <begin position="7"/>
        <end position="25"/>
    </location>
</feature>
<proteinExistence type="predicted"/>
<organism evidence="2 3">
    <name type="scientific">Lederbergia citri</name>
    <dbReference type="NCBI Taxonomy" id="2833580"/>
    <lineage>
        <taxon>Bacteria</taxon>
        <taxon>Bacillati</taxon>
        <taxon>Bacillota</taxon>
        <taxon>Bacilli</taxon>
        <taxon>Bacillales</taxon>
        <taxon>Bacillaceae</taxon>
        <taxon>Lederbergia</taxon>
    </lineage>
</organism>
<dbReference type="EMBL" id="JAGYPG010000003">
    <property type="protein sequence ID" value="MBS4196721.1"/>
    <property type="molecule type" value="Genomic_DNA"/>
</dbReference>
<dbReference type="PANTHER" id="PTHR38457:SF1">
    <property type="entry name" value="REGULATOR ABRB-RELATED"/>
    <property type="match status" value="1"/>
</dbReference>
<feature type="transmembrane region" description="Helical" evidence="1">
    <location>
        <begin position="216"/>
        <end position="232"/>
    </location>
</feature>
<feature type="transmembrane region" description="Helical" evidence="1">
    <location>
        <begin position="190"/>
        <end position="209"/>
    </location>
</feature>
<feature type="transmembrane region" description="Helical" evidence="1">
    <location>
        <begin position="59"/>
        <end position="78"/>
    </location>
</feature>
<evidence type="ECO:0000256" key="1">
    <source>
        <dbReference type="SAM" id="Phobius"/>
    </source>
</evidence>
<feature type="transmembrane region" description="Helical" evidence="1">
    <location>
        <begin position="333"/>
        <end position="351"/>
    </location>
</feature>
<feature type="transmembrane region" description="Helical" evidence="1">
    <location>
        <begin position="238"/>
        <end position="258"/>
    </location>
</feature>
<dbReference type="PANTHER" id="PTHR38457">
    <property type="entry name" value="REGULATOR ABRB-RELATED"/>
    <property type="match status" value="1"/>
</dbReference>